<protein>
    <submittedName>
        <fullName evidence="1">Uncharacterized protein</fullName>
    </submittedName>
</protein>
<accession>A0A9Q0R3I6</accession>
<organism evidence="1 2">
    <name type="scientific">Protea cynaroides</name>
    <dbReference type="NCBI Taxonomy" id="273540"/>
    <lineage>
        <taxon>Eukaryota</taxon>
        <taxon>Viridiplantae</taxon>
        <taxon>Streptophyta</taxon>
        <taxon>Embryophyta</taxon>
        <taxon>Tracheophyta</taxon>
        <taxon>Spermatophyta</taxon>
        <taxon>Magnoliopsida</taxon>
        <taxon>Proteales</taxon>
        <taxon>Proteaceae</taxon>
        <taxon>Protea</taxon>
    </lineage>
</organism>
<proteinExistence type="predicted"/>
<gene>
    <name evidence="1" type="ORF">NE237_032882</name>
</gene>
<dbReference type="Proteomes" id="UP001141806">
    <property type="component" value="Unassembled WGS sequence"/>
</dbReference>
<evidence type="ECO:0000313" key="2">
    <source>
        <dbReference type="Proteomes" id="UP001141806"/>
    </source>
</evidence>
<dbReference type="OrthoDB" id="1749987at2759"/>
<dbReference type="AlphaFoldDB" id="A0A9Q0R3I6"/>
<keyword evidence="2" id="KW-1185">Reference proteome</keyword>
<comment type="caution">
    <text evidence="1">The sequence shown here is derived from an EMBL/GenBank/DDBJ whole genome shotgun (WGS) entry which is preliminary data.</text>
</comment>
<name>A0A9Q0R3I6_9MAGN</name>
<evidence type="ECO:0000313" key="1">
    <source>
        <dbReference type="EMBL" id="KAJ4982045.1"/>
    </source>
</evidence>
<sequence>MTPKKKTINLIAIKQKADELLRAFLTRFNNEVFEIKYLDPAIIYTVLMFGISDPELLKSVYKKNPANLTKLRARCEKVPLPLVSMLAVDVRRLRCKADNGKGVKAIPLSESMVKRSESAPTSFAGDFKSFPIRVRNWHELATKPPACSGNGCNLQRK</sequence>
<reference evidence="1" key="1">
    <citation type="journal article" date="2023" name="Plant J.">
        <title>The genome of the king protea, Protea cynaroides.</title>
        <authorList>
            <person name="Chang J."/>
            <person name="Duong T.A."/>
            <person name="Schoeman C."/>
            <person name="Ma X."/>
            <person name="Roodt D."/>
            <person name="Barker N."/>
            <person name="Li Z."/>
            <person name="Van de Peer Y."/>
            <person name="Mizrachi E."/>
        </authorList>
    </citation>
    <scope>NUCLEOTIDE SEQUENCE</scope>
    <source>
        <tissue evidence="1">Young leaves</tissue>
    </source>
</reference>
<dbReference type="EMBL" id="JAMYWD010000001">
    <property type="protein sequence ID" value="KAJ4982045.1"/>
    <property type="molecule type" value="Genomic_DNA"/>
</dbReference>